<dbReference type="Proteomes" id="UP000591948">
    <property type="component" value="Unassembled WGS sequence"/>
</dbReference>
<evidence type="ECO:0000313" key="4">
    <source>
        <dbReference type="EMBL" id="GFP22789.1"/>
    </source>
</evidence>
<accession>A0A6V8P4Z0</accession>
<gene>
    <name evidence="2" type="ORF">HKBW3S03_01617</name>
    <name evidence="3" type="ORF">HKBW3S06_00005</name>
    <name evidence="4" type="ORF">HKBW3S09_00256</name>
    <name evidence="5" type="ORF">HKBW3S25_01155</name>
    <name evidence="6" type="ORF">HKBW3S33_00970</name>
    <name evidence="7" type="ORF">HKBW3S44_00575</name>
    <name evidence="8" type="ORF">HKBW3S47_00203</name>
</gene>
<feature type="transmembrane region" description="Helical" evidence="1">
    <location>
        <begin position="41"/>
        <end position="63"/>
    </location>
</feature>
<keyword evidence="15" id="KW-1185">Reference proteome</keyword>
<evidence type="ECO:0000313" key="5">
    <source>
        <dbReference type="EMBL" id="GFP25674.1"/>
    </source>
</evidence>
<evidence type="ECO:0000313" key="7">
    <source>
        <dbReference type="EMBL" id="GFP36894.1"/>
    </source>
</evidence>
<dbReference type="Proteomes" id="UP000585609">
    <property type="component" value="Unassembled WGS sequence"/>
</dbReference>
<evidence type="ECO:0000313" key="10">
    <source>
        <dbReference type="Proteomes" id="UP000561271"/>
    </source>
</evidence>
<reference evidence="9 10" key="1">
    <citation type="journal article" date="2020" name="Front. Microbiol.">
        <title>Single-cell genomics of novel Actinobacteria with the Wood-Ljungdahl pathway discovered in a serpentinizing system.</title>
        <authorList>
            <person name="Merino N."/>
            <person name="Kawai M."/>
            <person name="Boyd E.S."/>
            <person name="Colman D.R."/>
            <person name="McGlynn S.E."/>
            <person name="Nealson K.H."/>
            <person name="Kurokawa K."/>
            <person name="Hongoh Y."/>
        </authorList>
    </citation>
    <scope>NUCLEOTIDE SEQUENCE [LARGE SCALE GENOMIC DNA]</scope>
    <source>
        <strain evidence="2 12">S03</strain>
        <strain evidence="3 13">S06</strain>
        <strain evidence="4 14">S09_30</strain>
        <strain evidence="5 9">S25</strain>
        <strain evidence="6 15">S33</strain>
        <strain evidence="7 10">S44</strain>
        <strain evidence="8 11">S47</strain>
    </source>
</reference>
<proteinExistence type="predicted"/>
<evidence type="ECO:0000313" key="13">
    <source>
        <dbReference type="Proteomes" id="UP000580051"/>
    </source>
</evidence>
<keyword evidence="1" id="KW-0472">Membrane</keyword>
<evidence type="ECO:0000313" key="2">
    <source>
        <dbReference type="EMBL" id="GFP20114.1"/>
    </source>
</evidence>
<dbReference type="Proteomes" id="UP000569018">
    <property type="component" value="Unassembled WGS sequence"/>
</dbReference>
<dbReference type="EMBL" id="BLRY01000044">
    <property type="protein sequence ID" value="GFP27558.1"/>
    <property type="molecule type" value="Genomic_DNA"/>
</dbReference>
<dbReference type="AlphaFoldDB" id="A0A6V8P4Z0"/>
<evidence type="ECO:0000313" key="12">
    <source>
        <dbReference type="Proteomes" id="UP000574717"/>
    </source>
</evidence>
<keyword evidence="1" id="KW-1133">Transmembrane helix</keyword>
<keyword evidence="1" id="KW-0812">Transmembrane</keyword>
<evidence type="ECO:0000313" key="11">
    <source>
        <dbReference type="Proteomes" id="UP000569018"/>
    </source>
</evidence>
<feature type="transmembrane region" description="Helical" evidence="1">
    <location>
        <begin position="75"/>
        <end position="93"/>
    </location>
</feature>
<dbReference type="Proteomes" id="UP000580051">
    <property type="component" value="Unassembled WGS sequence"/>
</dbReference>
<evidence type="ECO:0000313" key="8">
    <source>
        <dbReference type="EMBL" id="GFP38502.1"/>
    </source>
</evidence>
<dbReference type="Proteomes" id="UP000543224">
    <property type="component" value="Unassembled WGS sequence"/>
</dbReference>
<dbReference type="EMBL" id="BLSD01000006">
    <property type="protein sequence ID" value="GFP38502.1"/>
    <property type="molecule type" value="Genomic_DNA"/>
</dbReference>
<dbReference type="Proteomes" id="UP000574717">
    <property type="component" value="Unassembled WGS sequence"/>
</dbReference>
<comment type="caution">
    <text evidence="6">The sequence shown here is derived from an EMBL/GenBank/DDBJ whole genome shotgun (WGS) entry which is preliminary data.</text>
</comment>
<dbReference type="EMBL" id="BLRU01000253">
    <property type="protein sequence ID" value="GFP20114.1"/>
    <property type="molecule type" value="Genomic_DNA"/>
</dbReference>
<dbReference type="EMBL" id="BLSC01000029">
    <property type="protein sequence ID" value="GFP36894.1"/>
    <property type="molecule type" value="Genomic_DNA"/>
</dbReference>
<evidence type="ECO:0000313" key="15">
    <source>
        <dbReference type="Proteomes" id="UP000591948"/>
    </source>
</evidence>
<dbReference type="EMBL" id="BLRV01000001">
    <property type="protein sequence ID" value="GFP20778.1"/>
    <property type="molecule type" value="Genomic_DNA"/>
</dbReference>
<feature type="transmembrane region" description="Helical" evidence="1">
    <location>
        <begin position="113"/>
        <end position="132"/>
    </location>
</feature>
<dbReference type="EMBL" id="BLRX01000158">
    <property type="protein sequence ID" value="GFP25674.1"/>
    <property type="molecule type" value="Genomic_DNA"/>
</dbReference>
<name>A0A6V8P4Z0_9ACTN</name>
<sequence>MRILLSILCIITALVYIAIYSFFEPMLRLLENVQLSDFSFFVLRASFLVAAGFCIGTLGKLMFRWEGMRTSFNARTFLIMGLIPLILLIFSHGTLMQYLVNLFFRNSREISELLFYLFSQQAIWALWVGFSLGCSTETRPVSVQPPHINSFGNGVVDS</sequence>
<evidence type="ECO:0000313" key="3">
    <source>
        <dbReference type="EMBL" id="GFP20778.1"/>
    </source>
</evidence>
<dbReference type="Proteomes" id="UP000561271">
    <property type="component" value="Unassembled WGS sequence"/>
</dbReference>
<dbReference type="EMBL" id="BLRW01000018">
    <property type="protein sequence ID" value="GFP22789.1"/>
    <property type="molecule type" value="Genomic_DNA"/>
</dbReference>
<evidence type="ECO:0000313" key="6">
    <source>
        <dbReference type="EMBL" id="GFP27558.1"/>
    </source>
</evidence>
<dbReference type="RefSeq" id="WP_176225926.1">
    <property type="nucleotide sequence ID" value="NZ_BLRU01000253.1"/>
</dbReference>
<organism evidence="6 15">
    <name type="scientific">Candidatus Hakubella thermalkaliphila</name>
    <dbReference type="NCBI Taxonomy" id="2754717"/>
    <lineage>
        <taxon>Bacteria</taxon>
        <taxon>Bacillati</taxon>
        <taxon>Actinomycetota</taxon>
        <taxon>Actinomycetota incertae sedis</taxon>
        <taxon>Candidatus Hakubellales</taxon>
        <taxon>Candidatus Hakubellaceae</taxon>
        <taxon>Candidatus Hakubella</taxon>
    </lineage>
</organism>
<protein>
    <submittedName>
        <fullName evidence="6">Uncharacterized protein</fullName>
    </submittedName>
</protein>
<evidence type="ECO:0000313" key="9">
    <source>
        <dbReference type="Proteomes" id="UP000543224"/>
    </source>
</evidence>
<evidence type="ECO:0000313" key="14">
    <source>
        <dbReference type="Proteomes" id="UP000585609"/>
    </source>
</evidence>
<evidence type="ECO:0000256" key="1">
    <source>
        <dbReference type="SAM" id="Phobius"/>
    </source>
</evidence>